<accession>A0A9W9N2V7</accession>
<dbReference type="GeneID" id="83178167"/>
<dbReference type="AlphaFoldDB" id="A0A9W9N2V7"/>
<keyword evidence="3" id="KW-1185">Reference proteome</keyword>
<feature type="compositionally biased region" description="Polar residues" evidence="1">
    <location>
        <begin position="549"/>
        <end position="569"/>
    </location>
</feature>
<name>A0A9W9N2V7_9EURO</name>
<sequence>MSGRTSRPLVPTVEPFQPASACASPVVERRIAKATEDHNSQTSGSLMPQVEKRTPRPLSAEVEPFMPKSKRMAYALMEDSPKKNENNGLNNGPGPFTQQEEAHLCTSFLEEARLKEANNPLSSLKPRIETVNFAQLENKDHEFSVTTQSIFSPKDCWPEQRVSSEHRQLESVDEGVLLGIPASVYHAHQEMAYPSYASGFTPHSSNECVDSYGISPIDFCGSTGPPGYGPSPLRLTEAEADVLNRAGEQQARLWKEAERIETERLEMEDNVAERRGLVQQVLKAREDARLRRESNDLTRPGALARDHHCRDESSTREAFCRIEFENRIWSAIYPFWSEQPNPRLPRAHTRAETIESQEMVSTFETVFCNLAGYRKSYTNYQASRPALSETSPVIDQPLHRQPRWMPGPTRTNWDNPSICDVPESRRTILNTGSFIPYMGPMDMNHLPHPRDPCIEPLIGEGDLPWIPPFNPVFPESPQLNASANKNSLDISSPAEEAYVQQQCPAPTSVQSTPPHVRRCKDPIQSSETRAQSDTTNFENRSPRCPASMARSSAMYQQGTQNSNPSSNDTPRGKRRRRRH</sequence>
<reference evidence="2" key="1">
    <citation type="submission" date="2022-12" db="EMBL/GenBank/DDBJ databases">
        <authorList>
            <person name="Petersen C."/>
        </authorList>
    </citation>
    <scope>NUCLEOTIDE SEQUENCE</scope>
    <source>
        <strain evidence="2">IBT 15544</strain>
    </source>
</reference>
<dbReference type="EMBL" id="JAPQKR010000008">
    <property type="protein sequence ID" value="KAJ5212158.1"/>
    <property type="molecule type" value="Genomic_DNA"/>
</dbReference>
<comment type="caution">
    <text evidence="2">The sequence shown here is derived from an EMBL/GenBank/DDBJ whole genome shotgun (WGS) entry which is preliminary data.</text>
</comment>
<dbReference type="RefSeq" id="XP_058310328.1">
    <property type="nucleotide sequence ID" value="XM_058450866.1"/>
</dbReference>
<evidence type="ECO:0000313" key="2">
    <source>
        <dbReference type="EMBL" id="KAJ5212158.1"/>
    </source>
</evidence>
<dbReference type="OrthoDB" id="4369567at2759"/>
<feature type="region of interest" description="Disordered" evidence="1">
    <location>
        <begin position="398"/>
        <end position="419"/>
    </location>
</feature>
<feature type="region of interest" description="Disordered" evidence="1">
    <location>
        <begin position="501"/>
        <end position="579"/>
    </location>
</feature>
<feature type="region of interest" description="Disordered" evidence="1">
    <location>
        <begin position="34"/>
        <end position="62"/>
    </location>
</feature>
<evidence type="ECO:0000313" key="3">
    <source>
        <dbReference type="Proteomes" id="UP001150904"/>
    </source>
</evidence>
<feature type="compositionally biased region" description="Polar residues" evidence="1">
    <location>
        <begin position="523"/>
        <end position="539"/>
    </location>
</feature>
<dbReference type="Proteomes" id="UP001150904">
    <property type="component" value="Unassembled WGS sequence"/>
</dbReference>
<gene>
    <name evidence="2" type="ORF">N7498_003804</name>
</gene>
<evidence type="ECO:0000256" key="1">
    <source>
        <dbReference type="SAM" id="MobiDB-lite"/>
    </source>
</evidence>
<reference evidence="2" key="2">
    <citation type="journal article" date="2023" name="IMA Fungus">
        <title>Comparative genomic study of the Penicillium genus elucidates a diverse pangenome and 15 lateral gene transfer events.</title>
        <authorList>
            <person name="Petersen C."/>
            <person name="Sorensen T."/>
            <person name="Nielsen M.R."/>
            <person name="Sondergaard T.E."/>
            <person name="Sorensen J.L."/>
            <person name="Fitzpatrick D.A."/>
            <person name="Frisvad J.C."/>
            <person name="Nielsen K.L."/>
        </authorList>
    </citation>
    <scope>NUCLEOTIDE SEQUENCE</scope>
    <source>
        <strain evidence="2">IBT 15544</strain>
    </source>
</reference>
<feature type="compositionally biased region" description="Polar residues" evidence="1">
    <location>
        <begin position="501"/>
        <end position="513"/>
    </location>
</feature>
<protein>
    <submittedName>
        <fullName evidence="2">Uncharacterized protein</fullName>
    </submittedName>
</protein>
<proteinExistence type="predicted"/>
<organism evidence="2 3">
    <name type="scientific">Penicillium cinerascens</name>
    <dbReference type="NCBI Taxonomy" id="70096"/>
    <lineage>
        <taxon>Eukaryota</taxon>
        <taxon>Fungi</taxon>
        <taxon>Dikarya</taxon>
        <taxon>Ascomycota</taxon>
        <taxon>Pezizomycotina</taxon>
        <taxon>Eurotiomycetes</taxon>
        <taxon>Eurotiomycetidae</taxon>
        <taxon>Eurotiales</taxon>
        <taxon>Aspergillaceae</taxon>
        <taxon>Penicillium</taxon>
    </lineage>
</organism>